<comment type="caution">
    <text evidence="1">The sequence shown here is derived from an EMBL/GenBank/DDBJ whole genome shotgun (WGS) entry which is preliminary data.</text>
</comment>
<sequence length="185" mass="20753">MPKFEITPFTGYMLGGYLNVYQGQVSITDNQNYGLSFVYTVPFGKGVQVEAFWLRQQSSLNLQERGDFGKKKLFDIDTHYMQIGGIYGVRNKNWMPFGSMSFGLTLFHPQSFQYSDEWQFSITVGGGLKYYLTRHFGLRLQARALIPLYWNGGGIWCGPGGCSVGIGSTSLMLQADFTAGLMITL</sequence>
<dbReference type="AlphaFoldDB" id="A0A7V4U2C7"/>
<dbReference type="EMBL" id="DRQG01000109">
    <property type="protein sequence ID" value="HGY56368.1"/>
    <property type="molecule type" value="Genomic_DNA"/>
</dbReference>
<gene>
    <name evidence="1" type="ORF">ENK44_11725</name>
</gene>
<reference evidence="1" key="1">
    <citation type="journal article" date="2020" name="mSystems">
        <title>Genome- and Community-Level Interaction Insights into Carbon Utilization and Element Cycling Functions of Hydrothermarchaeota in Hydrothermal Sediment.</title>
        <authorList>
            <person name="Zhou Z."/>
            <person name="Liu Y."/>
            <person name="Xu W."/>
            <person name="Pan J."/>
            <person name="Luo Z.H."/>
            <person name="Li M."/>
        </authorList>
    </citation>
    <scope>NUCLEOTIDE SEQUENCE [LARGE SCALE GENOMIC DNA]</scope>
    <source>
        <strain evidence="1">HyVt-577</strain>
    </source>
</reference>
<evidence type="ECO:0008006" key="2">
    <source>
        <dbReference type="Google" id="ProtNLM"/>
    </source>
</evidence>
<organism evidence="1">
    <name type="scientific">Caldithrix abyssi</name>
    <dbReference type="NCBI Taxonomy" id="187145"/>
    <lineage>
        <taxon>Bacteria</taxon>
        <taxon>Pseudomonadati</taxon>
        <taxon>Calditrichota</taxon>
        <taxon>Calditrichia</taxon>
        <taxon>Calditrichales</taxon>
        <taxon>Calditrichaceae</taxon>
        <taxon>Caldithrix</taxon>
    </lineage>
</organism>
<dbReference type="InterPro" id="IPR011250">
    <property type="entry name" value="OMP/PagP_B-barrel"/>
</dbReference>
<name>A0A7V4U2C7_CALAY</name>
<proteinExistence type="predicted"/>
<accession>A0A7V4U2C7</accession>
<dbReference type="Proteomes" id="UP000885779">
    <property type="component" value="Unassembled WGS sequence"/>
</dbReference>
<evidence type="ECO:0000313" key="1">
    <source>
        <dbReference type="EMBL" id="HGY56368.1"/>
    </source>
</evidence>
<protein>
    <recommendedName>
        <fullName evidence="2">Outer membrane protein beta-barrel domain-containing protein</fullName>
    </recommendedName>
</protein>
<dbReference type="Gene3D" id="2.40.160.20">
    <property type="match status" value="1"/>
</dbReference>
<dbReference type="SUPFAM" id="SSF56925">
    <property type="entry name" value="OMPA-like"/>
    <property type="match status" value="1"/>
</dbReference>